<evidence type="ECO:0000313" key="2">
    <source>
        <dbReference type="Proteomes" id="UP000001593"/>
    </source>
</evidence>
<dbReference type="AlphaFoldDB" id="A7SNH5"/>
<organism evidence="1 2">
    <name type="scientific">Nematostella vectensis</name>
    <name type="common">Starlet sea anemone</name>
    <dbReference type="NCBI Taxonomy" id="45351"/>
    <lineage>
        <taxon>Eukaryota</taxon>
        <taxon>Metazoa</taxon>
        <taxon>Cnidaria</taxon>
        <taxon>Anthozoa</taxon>
        <taxon>Hexacorallia</taxon>
        <taxon>Actiniaria</taxon>
        <taxon>Edwardsiidae</taxon>
        <taxon>Nematostella</taxon>
    </lineage>
</organism>
<dbReference type="InParanoid" id="A7SNH5"/>
<name>A7SNH5_NEMVE</name>
<dbReference type="Proteomes" id="UP000001593">
    <property type="component" value="Unassembled WGS sequence"/>
</dbReference>
<dbReference type="HOGENOM" id="CLU_056628_3_1_1"/>
<dbReference type="InterPro" id="IPR051077">
    <property type="entry name" value="Ca-dependent_lectin"/>
</dbReference>
<reference evidence="1 2" key="1">
    <citation type="journal article" date="2007" name="Science">
        <title>Sea anemone genome reveals ancestral eumetazoan gene repertoire and genomic organization.</title>
        <authorList>
            <person name="Putnam N.H."/>
            <person name="Srivastava M."/>
            <person name="Hellsten U."/>
            <person name="Dirks B."/>
            <person name="Chapman J."/>
            <person name="Salamov A."/>
            <person name="Terry A."/>
            <person name="Shapiro H."/>
            <person name="Lindquist E."/>
            <person name="Kapitonov V.V."/>
            <person name="Jurka J."/>
            <person name="Genikhovich G."/>
            <person name="Grigoriev I.V."/>
            <person name="Lucas S.M."/>
            <person name="Steele R.E."/>
            <person name="Finnerty J.R."/>
            <person name="Technau U."/>
            <person name="Martindale M.Q."/>
            <person name="Rokhsar D.S."/>
        </authorList>
    </citation>
    <scope>NUCLEOTIDE SEQUENCE [LARGE SCALE GENOMIC DNA]</scope>
    <source>
        <strain evidence="2">CH2 X CH6</strain>
    </source>
</reference>
<dbReference type="KEGG" id="nve:5506106"/>
<dbReference type="GO" id="GO:0005615">
    <property type="term" value="C:extracellular space"/>
    <property type="evidence" value="ECO:0000318"/>
    <property type="project" value="GO_Central"/>
</dbReference>
<evidence type="ECO:0008006" key="3">
    <source>
        <dbReference type="Google" id="ProtNLM"/>
    </source>
</evidence>
<dbReference type="PANTHER" id="PTHR24024">
    <property type="entry name" value="PULMONARY SURFACTANT-ASSOCIATED PROTEIN A"/>
    <property type="match status" value="1"/>
</dbReference>
<gene>
    <name evidence="1" type="ORF">NEMVEDRAFT_v1g124848</name>
</gene>
<keyword evidence="2" id="KW-1185">Reference proteome</keyword>
<evidence type="ECO:0000313" key="1">
    <source>
        <dbReference type="EMBL" id="EDO34734.1"/>
    </source>
</evidence>
<dbReference type="PANTHER" id="PTHR24024:SF18">
    <property type="entry name" value="SHORT-CHAIN COLLAGEN C4-LIKE"/>
    <property type="match status" value="1"/>
</dbReference>
<dbReference type="PhylomeDB" id="A7SNH5"/>
<proteinExistence type="predicted"/>
<accession>A7SNH5</accession>
<dbReference type="OMA" id="MSSHELH"/>
<protein>
    <recommendedName>
        <fullName evidence="3">Short-chain collagen C4-like</fullName>
    </recommendedName>
</protein>
<dbReference type="EMBL" id="DS469720">
    <property type="protein sequence ID" value="EDO34734.1"/>
    <property type="molecule type" value="Genomic_DNA"/>
</dbReference>
<sequence length="113" mass="12690">MNFFTRKNRVLDDHDVPCTVCYVPSRGTKIMVPAQYTCPAGWTREYYGYLMTSHYGHKHSSQFVCVDQDAEYRYGTKPSVDGALLFPVEGRCGALPCGPFVDGYELTCAVCTK</sequence>